<organism evidence="1">
    <name type="scientific">uncultured Caudovirales phage</name>
    <dbReference type="NCBI Taxonomy" id="2100421"/>
    <lineage>
        <taxon>Viruses</taxon>
        <taxon>Duplodnaviria</taxon>
        <taxon>Heunggongvirae</taxon>
        <taxon>Uroviricota</taxon>
        <taxon>Caudoviricetes</taxon>
        <taxon>Peduoviridae</taxon>
        <taxon>Maltschvirus</taxon>
        <taxon>Maltschvirus maltsch</taxon>
    </lineage>
</organism>
<dbReference type="EMBL" id="LR796270">
    <property type="protein sequence ID" value="CAB4132931.1"/>
    <property type="molecule type" value="Genomic_DNA"/>
</dbReference>
<protein>
    <submittedName>
        <fullName evidence="1">Uncharacterized protein</fullName>
    </submittedName>
</protein>
<accession>A0A6J5LFH5</accession>
<evidence type="ECO:0000313" key="1">
    <source>
        <dbReference type="EMBL" id="CAB4132931.1"/>
    </source>
</evidence>
<proteinExistence type="predicted"/>
<sequence>MSTIKITQLQPLNQLQANTSNTIFVGVDIPSGVTGKITATTLAQGLYSNNALNVGINPNTLPNTIAQFALGGDSYIQTNLVNTNDGGSADIVVTANVGSGGTDSANFIDMGYANKNYQPGQEFNNIGTAISPLDGYLYVQGTKGSLGGNLIIGTTTSNTTLKFMVGGGTAANVVATMTSNSLVLNTQSYLTFADGTKQLTAGSSVANTIYLQGALNSANANITYLFGAINTDNAALSLASSNTVYLQGALNSANANINYLFGIQTTQNNSISLAWNTANSAIANTNGTRTAGDFVITGNLITLGVASTGLVTINAVSYSANTPAFRVSGSANGFSQPPINQGYMAQFTGFPNTSSRIIVDSFGANAYSVIAGRSARGTVLAPQPTANGDILMRVSGNGWANNFSQFGSGRIDIVATENYTDTSRGSQIQFWNTKPGTNTLFQIASFNSEFAVISGSLQPQKGFIWYPRQLVGAQTAITLDFANDAVIRATTAAGVTVSFANYTAGKVVDMWITNTAGTNQTFTHGCTALNSTVNATTYTIPGTSTIYVKYISFGTDVGNTFVSVTHA</sequence>
<name>A0A6J5LFH5_9CAUD</name>
<reference evidence="1" key="1">
    <citation type="submission" date="2020-04" db="EMBL/GenBank/DDBJ databases">
        <authorList>
            <person name="Chiriac C."/>
            <person name="Salcher M."/>
            <person name="Ghai R."/>
            <person name="Kavagutti S V."/>
        </authorList>
    </citation>
    <scope>NUCLEOTIDE SEQUENCE</scope>
</reference>
<gene>
    <name evidence="1" type="ORF">UFOVP250_11</name>
</gene>